<name>A0A2P6N8R0_9EUKA</name>
<accession>A0A2P6N8R0</accession>
<feature type="compositionally biased region" description="Low complexity" evidence="1">
    <location>
        <begin position="89"/>
        <end position="99"/>
    </location>
</feature>
<dbReference type="Proteomes" id="UP000241769">
    <property type="component" value="Unassembled WGS sequence"/>
</dbReference>
<dbReference type="AlphaFoldDB" id="A0A2P6N8R0"/>
<proteinExistence type="predicted"/>
<sequence>MDDTRSNTYNDKESYKSYKSGSYKPRNSSERDERHRGDRRDSEERPPSSPNRADGDVWDHSGWEEREQQQSQRRPNRHSYETRGRNRGGRPSSGHSIGHSRSHDTTSTTQLDGAGLETISPQKSNSSSAVGIETKEKTRHPDRLHYTPPRGKYSSAVETAEPVSPAPEEASFRRDTDNRAQSGNPRSADRRRLSGSGDRKQTEQSPKFNGRNSGDINPESGEREYHSGGRRNSRGRASGSRNRRFSQEKTVIMVLNIAIGDREELLSVCEGDDPNELSKEFCDKHNIGDKYLGYIADQIETNVKRISGAQAQEGSEQGESEN</sequence>
<protein>
    <submittedName>
        <fullName evidence="2">Uncharacterized protein</fullName>
    </submittedName>
</protein>
<feature type="compositionally biased region" description="Basic and acidic residues" evidence="1">
    <location>
        <begin position="27"/>
        <end position="46"/>
    </location>
</feature>
<feature type="compositionally biased region" description="Basic and acidic residues" evidence="1">
    <location>
        <begin position="133"/>
        <end position="145"/>
    </location>
</feature>
<feature type="compositionally biased region" description="Polar residues" evidence="1">
    <location>
        <begin position="119"/>
        <end position="129"/>
    </location>
</feature>
<evidence type="ECO:0000313" key="2">
    <source>
        <dbReference type="EMBL" id="PRP80334.1"/>
    </source>
</evidence>
<feature type="compositionally biased region" description="Polar residues" evidence="1">
    <location>
        <begin position="203"/>
        <end position="215"/>
    </location>
</feature>
<dbReference type="EMBL" id="MDYQ01000153">
    <property type="protein sequence ID" value="PRP80334.1"/>
    <property type="molecule type" value="Genomic_DNA"/>
</dbReference>
<keyword evidence="3" id="KW-1185">Reference proteome</keyword>
<gene>
    <name evidence="2" type="ORF">PROFUN_12086</name>
</gene>
<evidence type="ECO:0000256" key="1">
    <source>
        <dbReference type="SAM" id="MobiDB-lite"/>
    </source>
</evidence>
<dbReference type="InParanoid" id="A0A2P6N8R0"/>
<dbReference type="InterPro" id="IPR038122">
    <property type="entry name" value="PFU_sf"/>
</dbReference>
<dbReference type="PANTHER" id="PTHR35381">
    <property type="entry name" value="EF-HAND DOMAIN-CONTAINING PROTEIN"/>
    <property type="match status" value="1"/>
</dbReference>
<dbReference type="Gene3D" id="3.10.20.870">
    <property type="entry name" value="PFU (PLAA family ubiquitin binding), C-terminal domain"/>
    <property type="match status" value="1"/>
</dbReference>
<evidence type="ECO:0000313" key="3">
    <source>
        <dbReference type="Proteomes" id="UP000241769"/>
    </source>
</evidence>
<feature type="region of interest" description="Disordered" evidence="1">
    <location>
        <begin position="1"/>
        <end position="247"/>
    </location>
</feature>
<reference evidence="2 3" key="1">
    <citation type="journal article" date="2018" name="Genome Biol. Evol.">
        <title>Multiple Roots of Fruiting Body Formation in Amoebozoa.</title>
        <authorList>
            <person name="Hillmann F."/>
            <person name="Forbes G."/>
            <person name="Novohradska S."/>
            <person name="Ferling I."/>
            <person name="Riege K."/>
            <person name="Groth M."/>
            <person name="Westermann M."/>
            <person name="Marz M."/>
            <person name="Spaller T."/>
            <person name="Winckler T."/>
            <person name="Schaap P."/>
            <person name="Glockner G."/>
        </authorList>
    </citation>
    <scope>NUCLEOTIDE SEQUENCE [LARGE SCALE GENOMIC DNA]</scope>
    <source>
        <strain evidence="2 3">Jena</strain>
    </source>
</reference>
<feature type="compositionally biased region" description="Basic and acidic residues" evidence="1">
    <location>
        <begin position="187"/>
        <end position="202"/>
    </location>
</feature>
<dbReference type="OrthoDB" id="295107at2759"/>
<dbReference type="PANTHER" id="PTHR35381:SF1">
    <property type="entry name" value="EF-HAND DOMAIN-CONTAINING PROTEIN"/>
    <property type="match status" value="1"/>
</dbReference>
<comment type="caution">
    <text evidence="2">The sequence shown here is derived from an EMBL/GenBank/DDBJ whole genome shotgun (WGS) entry which is preliminary data.</text>
</comment>
<feature type="compositionally biased region" description="Basic and acidic residues" evidence="1">
    <location>
        <begin position="53"/>
        <end position="68"/>
    </location>
</feature>
<organism evidence="2 3">
    <name type="scientific">Planoprotostelium fungivorum</name>
    <dbReference type="NCBI Taxonomy" id="1890364"/>
    <lineage>
        <taxon>Eukaryota</taxon>
        <taxon>Amoebozoa</taxon>
        <taxon>Evosea</taxon>
        <taxon>Variosea</taxon>
        <taxon>Cavosteliida</taxon>
        <taxon>Cavosteliaceae</taxon>
        <taxon>Planoprotostelium</taxon>
    </lineage>
</organism>